<dbReference type="AlphaFoldDB" id="A0A2I0JZG8"/>
<sequence length="134" mass="14190">MGGVVTLSVGIKRIPNLRILPISGDKGLDSSHHPLIEKDSISSTLGTVSQPLTLPWLCRWFNPSPTPLPSLPATSVELFASLPSSATNSLHRRIITTCNNKALSLVAATPVASPTMALAHLPEPSSPPTSDTHW</sequence>
<keyword evidence="2" id="KW-1185">Reference proteome</keyword>
<name>A0A2I0JZG8_PUNGR</name>
<comment type="caution">
    <text evidence="1">The sequence shown here is derived from an EMBL/GenBank/DDBJ whole genome shotgun (WGS) entry which is preliminary data.</text>
</comment>
<proteinExistence type="predicted"/>
<evidence type="ECO:0000313" key="2">
    <source>
        <dbReference type="Proteomes" id="UP000233551"/>
    </source>
</evidence>
<organism evidence="1 2">
    <name type="scientific">Punica granatum</name>
    <name type="common">Pomegranate</name>
    <dbReference type="NCBI Taxonomy" id="22663"/>
    <lineage>
        <taxon>Eukaryota</taxon>
        <taxon>Viridiplantae</taxon>
        <taxon>Streptophyta</taxon>
        <taxon>Embryophyta</taxon>
        <taxon>Tracheophyta</taxon>
        <taxon>Spermatophyta</taxon>
        <taxon>Magnoliopsida</taxon>
        <taxon>eudicotyledons</taxon>
        <taxon>Gunneridae</taxon>
        <taxon>Pentapetalae</taxon>
        <taxon>rosids</taxon>
        <taxon>malvids</taxon>
        <taxon>Myrtales</taxon>
        <taxon>Lythraceae</taxon>
        <taxon>Punica</taxon>
    </lineage>
</organism>
<dbReference type="Proteomes" id="UP000233551">
    <property type="component" value="Unassembled WGS sequence"/>
</dbReference>
<dbReference type="EMBL" id="PGOL01001021">
    <property type="protein sequence ID" value="PKI61652.1"/>
    <property type="molecule type" value="Genomic_DNA"/>
</dbReference>
<evidence type="ECO:0000313" key="1">
    <source>
        <dbReference type="EMBL" id="PKI61652.1"/>
    </source>
</evidence>
<protein>
    <submittedName>
        <fullName evidence="1">Uncharacterized protein</fullName>
    </submittedName>
</protein>
<accession>A0A2I0JZG8</accession>
<reference evidence="1 2" key="1">
    <citation type="submission" date="2017-11" db="EMBL/GenBank/DDBJ databases">
        <title>De-novo sequencing of pomegranate (Punica granatum L.) genome.</title>
        <authorList>
            <person name="Akparov Z."/>
            <person name="Amiraslanov A."/>
            <person name="Hajiyeva S."/>
            <person name="Abbasov M."/>
            <person name="Kaur K."/>
            <person name="Hamwieh A."/>
            <person name="Solovyev V."/>
            <person name="Salamov A."/>
            <person name="Braich B."/>
            <person name="Kosarev P."/>
            <person name="Mahmoud A."/>
            <person name="Hajiyev E."/>
            <person name="Babayeva S."/>
            <person name="Izzatullayeva V."/>
            <person name="Mammadov A."/>
            <person name="Mammadov A."/>
            <person name="Sharifova S."/>
            <person name="Ojaghi J."/>
            <person name="Eynullazada K."/>
            <person name="Bayramov B."/>
            <person name="Abdulazimova A."/>
            <person name="Shahmuradov I."/>
        </authorList>
    </citation>
    <scope>NUCLEOTIDE SEQUENCE [LARGE SCALE GENOMIC DNA]</scope>
    <source>
        <strain evidence="2">cv. AG2017</strain>
        <tissue evidence="1">Leaf</tissue>
    </source>
</reference>
<gene>
    <name evidence="1" type="ORF">CRG98_017964</name>
</gene>